<dbReference type="Pfam" id="PF07686">
    <property type="entry name" value="V-set"/>
    <property type="match status" value="1"/>
</dbReference>
<dbReference type="PROSITE" id="PS50835">
    <property type="entry name" value="IG_LIKE"/>
    <property type="match status" value="1"/>
</dbReference>
<dbReference type="PANTHER" id="PTHR24100">
    <property type="entry name" value="BUTYROPHILIN"/>
    <property type="match status" value="1"/>
</dbReference>
<dbReference type="GO" id="GO:0005102">
    <property type="term" value="F:signaling receptor binding"/>
    <property type="evidence" value="ECO:0007669"/>
    <property type="project" value="TreeGrafter"/>
</dbReference>
<dbReference type="AlphaFoldDB" id="A0A8C1S048"/>
<dbReference type="SUPFAM" id="SSF48726">
    <property type="entry name" value="Immunoglobulin"/>
    <property type="match status" value="1"/>
</dbReference>
<dbReference type="InterPro" id="IPR003599">
    <property type="entry name" value="Ig_sub"/>
</dbReference>
<protein>
    <recommendedName>
        <fullName evidence="4">Ig-like domain-containing protein</fullName>
    </recommendedName>
</protein>
<dbReference type="GO" id="GO:0050852">
    <property type="term" value="P:T cell receptor signaling pathway"/>
    <property type="evidence" value="ECO:0007669"/>
    <property type="project" value="TreeGrafter"/>
</dbReference>
<dbReference type="InterPro" id="IPR013106">
    <property type="entry name" value="Ig_V-set"/>
</dbReference>
<dbReference type="PANTHER" id="PTHR24100:SF130">
    <property type="entry name" value="BUTYROPHILIN-LIKE PROTEIN 9"/>
    <property type="match status" value="1"/>
</dbReference>
<dbReference type="SMART" id="SM00406">
    <property type="entry name" value="IGv"/>
    <property type="match status" value="1"/>
</dbReference>
<proteinExistence type="predicted"/>
<dbReference type="GO" id="GO:0009897">
    <property type="term" value="C:external side of plasma membrane"/>
    <property type="evidence" value="ECO:0007669"/>
    <property type="project" value="TreeGrafter"/>
</dbReference>
<dbReference type="InterPro" id="IPR007110">
    <property type="entry name" value="Ig-like_dom"/>
</dbReference>
<feature type="domain" description="Ig-like" evidence="4">
    <location>
        <begin position="31"/>
        <end position="124"/>
    </location>
</feature>
<dbReference type="SMART" id="SM00409">
    <property type="entry name" value="IG"/>
    <property type="match status" value="1"/>
</dbReference>
<dbReference type="InterPro" id="IPR050504">
    <property type="entry name" value="IgSF_BTN/MOG"/>
</dbReference>
<sequence>MCISIVIRLGTQSFKFMYTFYTPLIICVSLGSDLIIPCYLSPEISAVDLEISWSNDRALVCLYKDRQVTEGVFYKDRASLATCVLERGNVSLNLSNFSVSDVGDYYCQVINQNGLGQSLKTHPSCSDKPNPF</sequence>
<evidence type="ECO:0000313" key="6">
    <source>
        <dbReference type="Proteomes" id="UP000694700"/>
    </source>
</evidence>
<comment type="subcellular location">
    <subcellularLocation>
        <location evidence="1">Membrane</location>
    </subcellularLocation>
</comment>
<evidence type="ECO:0000313" key="5">
    <source>
        <dbReference type="Ensembl" id="ENSCCRP00015000073.1"/>
    </source>
</evidence>
<evidence type="ECO:0000259" key="4">
    <source>
        <dbReference type="PROSITE" id="PS50835"/>
    </source>
</evidence>
<dbReference type="InterPro" id="IPR036179">
    <property type="entry name" value="Ig-like_dom_sf"/>
</dbReference>
<reference evidence="5" key="1">
    <citation type="submission" date="2025-08" db="UniProtKB">
        <authorList>
            <consortium name="Ensembl"/>
        </authorList>
    </citation>
    <scope>IDENTIFICATION</scope>
</reference>
<organism evidence="5 6">
    <name type="scientific">Cyprinus carpio</name>
    <name type="common">Common carp</name>
    <dbReference type="NCBI Taxonomy" id="7962"/>
    <lineage>
        <taxon>Eukaryota</taxon>
        <taxon>Metazoa</taxon>
        <taxon>Chordata</taxon>
        <taxon>Craniata</taxon>
        <taxon>Vertebrata</taxon>
        <taxon>Euteleostomi</taxon>
        <taxon>Actinopterygii</taxon>
        <taxon>Neopterygii</taxon>
        <taxon>Teleostei</taxon>
        <taxon>Ostariophysi</taxon>
        <taxon>Cypriniformes</taxon>
        <taxon>Cyprinidae</taxon>
        <taxon>Cyprininae</taxon>
        <taxon>Cyprinus</taxon>
    </lineage>
</organism>
<dbReference type="Ensembl" id="ENSCCRT00015000077.1">
    <property type="protein sequence ID" value="ENSCCRP00015000073.1"/>
    <property type="gene ID" value="ENSCCRG00015000058.1"/>
</dbReference>
<dbReference type="InterPro" id="IPR013783">
    <property type="entry name" value="Ig-like_fold"/>
</dbReference>
<accession>A0A8C1S048</accession>
<evidence type="ECO:0000256" key="3">
    <source>
        <dbReference type="ARBA" id="ARBA00023319"/>
    </source>
</evidence>
<dbReference type="GO" id="GO:0001817">
    <property type="term" value="P:regulation of cytokine production"/>
    <property type="evidence" value="ECO:0007669"/>
    <property type="project" value="TreeGrafter"/>
</dbReference>
<evidence type="ECO:0000256" key="1">
    <source>
        <dbReference type="ARBA" id="ARBA00004370"/>
    </source>
</evidence>
<dbReference type="Proteomes" id="UP000694700">
    <property type="component" value="Unplaced"/>
</dbReference>
<evidence type="ECO:0000256" key="2">
    <source>
        <dbReference type="ARBA" id="ARBA00023136"/>
    </source>
</evidence>
<keyword evidence="2" id="KW-0472">Membrane</keyword>
<name>A0A8C1S048_CYPCA</name>
<dbReference type="Gene3D" id="2.60.40.10">
    <property type="entry name" value="Immunoglobulins"/>
    <property type="match status" value="1"/>
</dbReference>
<keyword evidence="3" id="KW-0393">Immunoglobulin domain</keyword>